<dbReference type="KEGG" id="psoj:PHYSODRAFT_285276"/>
<evidence type="ECO:0000313" key="2">
    <source>
        <dbReference type="EMBL" id="EGZ19410.1"/>
    </source>
</evidence>
<feature type="chain" id="PRO_5003472119" description="RxLR effector protein" evidence="1">
    <location>
        <begin position="21"/>
        <end position="85"/>
    </location>
</feature>
<evidence type="ECO:0000256" key="1">
    <source>
        <dbReference type="SAM" id="SignalP"/>
    </source>
</evidence>
<evidence type="ECO:0000313" key="3">
    <source>
        <dbReference type="Proteomes" id="UP000002640"/>
    </source>
</evidence>
<name>G4Z4A4_PHYSP</name>
<feature type="signal peptide" evidence="1">
    <location>
        <begin position="1"/>
        <end position="20"/>
    </location>
</feature>
<accession>G4Z4A4</accession>
<reference evidence="2 3" key="1">
    <citation type="journal article" date="2006" name="Science">
        <title>Phytophthora genome sequences uncover evolutionary origins and mechanisms of pathogenesis.</title>
        <authorList>
            <person name="Tyler B.M."/>
            <person name="Tripathy S."/>
            <person name="Zhang X."/>
            <person name="Dehal P."/>
            <person name="Jiang R.H."/>
            <person name="Aerts A."/>
            <person name="Arredondo F.D."/>
            <person name="Baxter L."/>
            <person name="Bensasson D."/>
            <person name="Beynon J.L."/>
            <person name="Chapman J."/>
            <person name="Damasceno C.M."/>
            <person name="Dorrance A.E."/>
            <person name="Dou D."/>
            <person name="Dickerman A.W."/>
            <person name="Dubchak I.L."/>
            <person name="Garbelotto M."/>
            <person name="Gijzen M."/>
            <person name="Gordon S.G."/>
            <person name="Govers F."/>
            <person name="Grunwald N.J."/>
            <person name="Huang W."/>
            <person name="Ivors K.L."/>
            <person name="Jones R.W."/>
            <person name="Kamoun S."/>
            <person name="Krampis K."/>
            <person name="Lamour K.H."/>
            <person name="Lee M.K."/>
            <person name="McDonald W.H."/>
            <person name="Medina M."/>
            <person name="Meijer H.J."/>
            <person name="Nordberg E.K."/>
            <person name="Maclean D.J."/>
            <person name="Ospina-Giraldo M.D."/>
            <person name="Morris P.F."/>
            <person name="Phuntumart V."/>
            <person name="Putnam N.H."/>
            <person name="Rash S."/>
            <person name="Rose J.K."/>
            <person name="Sakihama Y."/>
            <person name="Salamov A.A."/>
            <person name="Savidor A."/>
            <person name="Scheuring C.F."/>
            <person name="Smith B.M."/>
            <person name="Sobral B.W."/>
            <person name="Terry A."/>
            <person name="Torto-Alalibo T.A."/>
            <person name="Win J."/>
            <person name="Xu Z."/>
            <person name="Zhang H."/>
            <person name="Grigoriev I.V."/>
            <person name="Rokhsar D.S."/>
            <person name="Boore J.L."/>
        </authorList>
    </citation>
    <scope>NUCLEOTIDE SEQUENCE [LARGE SCALE GENOMIC DNA]</scope>
    <source>
        <strain evidence="2 3">P6497</strain>
    </source>
</reference>
<gene>
    <name evidence="2" type="ORF">PHYSODRAFT_285276</name>
</gene>
<dbReference type="EMBL" id="JH159153">
    <property type="protein sequence ID" value="EGZ19410.1"/>
    <property type="molecule type" value="Genomic_DNA"/>
</dbReference>
<organism evidence="2 3">
    <name type="scientific">Phytophthora sojae (strain P6497)</name>
    <name type="common">Soybean stem and root rot agent</name>
    <name type="synonym">Phytophthora megasperma f. sp. glycines</name>
    <dbReference type="NCBI Taxonomy" id="1094619"/>
    <lineage>
        <taxon>Eukaryota</taxon>
        <taxon>Sar</taxon>
        <taxon>Stramenopiles</taxon>
        <taxon>Oomycota</taxon>
        <taxon>Peronosporomycetes</taxon>
        <taxon>Peronosporales</taxon>
        <taxon>Peronosporaceae</taxon>
        <taxon>Phytophthora</taxon>
    </lineage>
</organism>
<dbReference type="AlphaFoldDB" id="G4Z4A4"/>
<protein>
    <recommendedName>
        <fullName evidence="4">RxLR effector protein</fullName>
    </recommendedName>
</protein>
<dbReference type="Proteomes" id="UP000002640">
    <property type="component" value="Unassembled WGS sequence"/>
</dbReference>
<keyword evidence="1" id="KW-0732">Signal</keyword>
<sequence>MAKWGIFVILWMALLASISADHDPRMRRAEVVVRKANSSSSGSFDQELTSPGELTRAISKLKDHIRCFKSLFNAEKCIILATKPS</sequence>
<dbReference type="GeneID" id="20639994"/>
<dbReference type="InParanoid" id="G4Z4A4"/>
<keyword evidence="3" id="KW-1185">Reference proteome</keyword>
<dbReference type="RefSeq" id="XP_009522127.1">
    <property type="nucleotide sequence ID" value="XM_009523832.1"/>
</dbReference>
<proteinExistence type="predicted"/>
<evidence type="ECO:0008006" key="4">
    <source>
        <dbReference type="Google" id="ProtNLM"/>
    </source>
</evidence>